<sequence length="71" mass="8271">MGEVSGLDREGVHLDDEIMFDEWVRGCVAREREECRNLDQVRVLSRDDGWQFPSPLTEDAFRLLMEMVVGE</sequence>
<evidence type="ECO:0000313" key="2">
    <source>
        <dbReference type="Proteomes" id="UP000184016"/>
    </source>
</evidence>
<dbReference type="RefSeq" id="WP_072872967.1">
    <property type="nucleotide sequence ID" value="NZ_FRAF01000003.1"/>
</dbReference>
<reference evidence="2" key="1">
    <citation type="submission" date="2016-11" db="EMBL/GenBank/DDBJ databases">
        <authorList>
            <person name="Varghese N."/>
            <person name="Submissions S."/>
        </authorList>
    </citation>
    <scope>NUCLEOTIDE SEQUENCE [LARGE SCALE GENOMIC DNA]</scope>
    <source>
        <strain evidence="2">USBA-503</strain>
    </source>
</reference>
<protein>
    <submittedName>
        <fullName evidence="1">Uncharacterized protein</fullName>
    </submittedName>
</protein>
<dbReference type="Proteomes" id="UP000184016">
    <property type="component" value="Unassembled WGS sequence"/>
</dbReference>
<dbReference type="EMBL" id="FRAF01000003">
    <property type="protein sequence ID" value="SHJ73478.1"/>
    <property type="molecule type" value="Genomic_DNA"/>
</dbReference>
<dbReference type="STRING" id="1830138.SAMN05443507_10349"/>
<organism evidence="1 2">
    <name type="scientific">Alicyclobacillus tolerans</name>
    <dbReference type="NCBI Taxonomy" id="90970"/>
    <lineage>
        <taxon>Bacteria</taxon>
        <taxon>Bacillati</taxon>
        <taxon>Bacillota</taxon>
        <taxon>Bacilli</taxon>
        <taxon>Bacillales</taxon>
        <taxon>Alicyclobacillaceae</taxon>
        <taxon>Alicyclobacillus</taxon>
    </lineage>
</organism>
<gene>
    <name evidence="1" type="ORF">SAMN05443507_10349</name>
</gene>
<keyword evidence="2" id="KW-1185">Reference proteome</keyword>
<evidence type="ECO:0000313" key="1">
    <source>
        <dbReference type="EMBL" id="SHJ73478.1"/>
    </source>
</evidence>
<dbReference type="OrthoDB" id="2377147at2"/>
<name>A0A1M6LQI5_9BACL</name>
<accession>A0A1M6LQI5</accession>
<proteinExistence type="predicted"/>
<dbReference type="AlphaFoldDB" id="A0A1M6LQI5"/>